<organism evidence="1 2">
    <name type="scientific">Achromobacter marplatensis</name>
    <dbReference type="NCBI Taxonomy" id="470868"/>
    <lineage>
        <taxon>Bacteria</taxon>
        <taxon>Pseudomonadati</taxon>
        <taxon>Pseudomonadota</taxon>
        <taxon>Betaproteobacteria</taxon>
        <taxon>Burkholderiales</taxon>
        <taxon>Alcaligenaceae</taxon>
        <taxon>Achromobacter</taxon>
    </lineage>
</organism>
<evidence type="ECO:0000313" key="1">
    <source>
        <dbReference type="EMBL" id="RBP20144.1"/>
    </source>
</evidence>
<dbReference type="Pfam" id="PF13332">
    <property type="entry name" value="Fil_haemagg_2"/>
    <property type="match status" value="1"/>
</dbReference>
<dbReference type="RefSeq" id="WP_181785042.1">
    <property type="nucleotide sequence ID" value="NZ_QNRM01000004.1"/>
</dbReference>
<accession>A0ABX9GAD2</accession>
<sequence length="119" mass="12351">MSDYILEKCSLTFFFPSIGIGYSTGGQQNGFTLELGASVGRGNANGRDESWTNSNITAGNVLAMQSGGDTTLKGAAGRADQIIASVGGNLLLESLQDSSKYDSKNKSAGFGLSLCIPPY</sequence>
<dbReference type="Proteomes" id="UP000252124">
    <property type="component" value="Unassembled WGS sequence"/>
</dbReference>
<evidence type="ECO:0000313" key="2">
    <source>
        <dbReference type="Proteomes" id="UP000252124"/>
    </source>
</evidence>
<name>A0ABX9GAD2_9BURK</name>
<dbReference type="InterPro" id="IPR025157">
    <property type="entry name" value="Hemagglutinin_rpt"/>
</dbReference>
<dbReference type="EMBL" id="QNRM01000004">
    <property type="protein sequence ID" value="RBP20144.1"/>
    <property type="molecule type" value="Genomic_DNA"/>
</dbReference>
<keyword evidence="2" id="KW-1185">Reference proteome</keyword>
<comment type="caution">
    <text evidence="1">The sequence shown here is derived from an EMBL/GenBank/DDBJ whole genome shotgun (WGS) entry which is preliminary data.</text>
</comment>
<proteinExistence type="predicted"/>
<reference evidence="1 2" key="1">
    <citation type="submission" date="2018-06" db="EMBL/GenBank/DDBJ databases">
        <title>Genomic Encyclopedia of Type Strains, Phase III (KMG-III): the genomes of soil and plant-associated and newly described type strains.</title>
        <authorList>
            <person name="Whitman W."/>
        </authorList>
    </citation>
    <scope>NUCLEOTIDE SEQUENCE [LARGE SCALE GENOMIC DNA]</scope>
    <source>
        <strain evidence="1 2">CECT 7342</strain>
    </source>
</reference>
<protein>
    <submittedName>
        <fullName evidence="1">Hemagglutinin-like protein</fullName>
    </submittedName>
</protein>
<gene>
    <name evidence="1" type="ORF">DFP87_104486</name>
</gene>
<feature type="non-terminal residue" evidence="1">
    <location>
        <position position="119"/>
    </location>
</feature>